<feature type="transmembrane region" description="Helical" evidence="4">
    <location>
        <begin position="12"/>
        <end position="31"/>
    </location>
</feature>
<protein>
    <submittedName>
        <fullName evidence="6">Sensor histidine kinase</fullName>
    </submittedName>
</protein>
<dbReference type="RefSeq" id="WP_309200706.1">
    <property type="nucleotide sequence ID" value="NZ_CP133548.1"/>
</dbReference>
<dbReference type="InterPro" id="IPR036890">
    <property type="entry name" value="HATPase_C_sf"/>
</dbReference>
<dbReference type="InterPro" id="IPR050482">
    <property type="entry name" value="Sensor_HK_TwoCompSys"/>
</dbReference>
<dbReference type="CDD" id="cd16917">
    <property type="entry name" value="HATPase_UhpB-NarQ-NarX-like"/>
    <property type="match status" value="1"/>
</dbReference>
<keyword evidence="3" id="KW-0902">Two-component regulatory system</keyword>
<feature type="transmembrane region" description="Helical" evidence="4">
    <location>
        <begin position="141"/>
        <end position="160"/>
    </location>
</feature>
<evidence type="ECO:0000256" key="1">
    <source>
        <dbReference type="ARBA" id="ARBA00022679"/>
    </source>
</evidence>
<evidence type="ECO:0000313" key="7">
    <source>
        <dbReference type="Proteomes" id="UP001239782"/>
    </source>
</evidence>
<proteinExistence type="predicted"/>
<keyword evidence="4" id="KW-0812">Transmembrane</keyword>
<name>A0AA51X591_9GAMM</name>
<sequence length="378" mass="42761">MANLTNRLKRQFDAGDLTAIVTWALIFGIVTYLLRNSTTAPPFWSYAIGFLGYITAYLVAVHDWHLSPLSKRWRIVALIVMLAMAFYLHWILRVDFLSILTIIWVAVMCHFVTLPVAVVVSILVIASWFSITYFVHDRNTWIQALLYGTFHMFALVLSVSNQRERSTAQQLQAKNDQLIATQDLLAQVSRQTERTRIARDLHDLVGHHLTALTIKLQVASRVCDGEAKRQVDECHGIAKLLLNDVRDAVDTLRHNESIDIAQSLHLLTKNIPTINFESQLPNHLSIEDISIAETLMRCLQEAITNTLKHSGASKAWIQVQQLEKELVATYYDNGKVAADWKEGNGLSGMLERVSLVNGTLDVHENHGALRYQITLPMD</sequence>
<dbReference type="GO" id="GO:0000155">
    <property type="term" value="F:phosphorelay sensor kinase activity"/>
    <property type="evidence" value="ECO:0007669"/>
    <property type="project" value="InterPro"/>
</dbReference>
<dbReference type="Gene3D" id="1.20.5.1930">
    <property type="match status" value="1"/>
</dbReference>
<feature type="domain" description="Signal transduction histidine kinase subgroup 3 dimerisation and phosphoacceptor" evidence="5">
    <location>
        <begin position="193"/>
        <end position="255"/>
    </location>
</feature>
<keyword evidence="4" id="KW-0472">Membrane</keyword>
<keyword evidence="7" id="KW-1185">Reference proteome</keyword>
<organism evidence="6 7">
    <name type="scientific">Pleionea litopenaei</name>
    <dbReference type="NCBI Taxonomy" id="3070815"/>
    <lineage>
        <taxon>Bacteria</taxon>
        <taxon>Pseudomonadati</taxon>
        <taxon>Pseudomonadota</taxon>
        <taxon>Gammaproteobacteria</taxon>
        <taxon>Oceanospirillales</taxon>
        <taxon>Pleioneaceae</taxon>
        <taxon>Pleionea</taxon>
    </lineage>
</organism>
<dbReference type="Pfam" id="PF07730">
    <property type="entry name" value="HisKA_3"/>
    <property type="match status" value="1"/>
</dbReference>
<evidence type="ECO:0000259" key="5">
    <source>
        <dbReference type="Pfam" id="PF07730"/>
    </source>
</evidence>
<gene>
    <name evidence="6" type="ORF">Q9312_10040</name>
</gene>
<dbReference type="GO" id="GO:0016020">
    <property type="term" value="C:membrane"/>
    <property type="evidence" value="ECO:0007669"/>
    <property type="project" value="InterPro"/>
</dbReference>
<reference evidence="6 7" key="1">
    <citation type="submission" date="2023-08" db="EMBL/GenBank/DDBJ databases">
        <title>Pleionea litopenaei sp. nov., isolated from stomach of juvenile Litopenaeus vannamei.</title>
        <authorList>
            <person name="Rho A.M."/>
            <person name="Hwang C.Y."/>
        </authorList>
    </citation>
    <scope>NUCLEOTIDE SEQUENCE [LARGE SCALE GENOMIC DNA]</scope>
    <source>
        <strain evidence="6 7">HL-JVS1</strain>
    </source>
</reference>
<dbReference type="GO" id="GO:0046983">
    <property type="term" value="F:protein dimerization activity"/>
    <property type="evidence" value="ECO:0007669"/>
    <property type="project" value="InterPro"/>
</dbReference>
<evidence type="ECO:0000313" key="6">
    <source>
        <dbReference type="EMBL" id="WMS85553.1"/>
    </source>
</evidence>
<keyword evidence="4" id="KW-1133">Transmembrane helix</keyword>
<evidence type="ECO:0000256" key="3">
    <source>
        <dbReference type="ARBA" id="ARBA00023012"/>
    </source>
</evidence>
<dbReference type="SUPFAM" id="SSF55874">
    <property type="entry name" value="ATPase domain of HSP90 chaperone/DNA topoisomerase II/histidine kinase"/>
    <property type="match status" value="1"/>
</dbReference>
<dbReference type="Proteomes" id="UP001239782">
    <property type="component" value="Chromosome"/>
</dbReference>
<feature type="transmembrane region" description="Helical" evidence="4">
    <location>
        <begin position="73"/>
        <end position="90"/>
    </location>
</feature>
<dbReference type="AlphaFoldDB" id="A0AA51X591"/>
<evidence type="ECO:0000256" key="2">
    <source>
        <dbReference type="ARBA" id="ARBA00022777"/>
    </source>
</evidence>
<keyword evidence="1" id="KW-0808">Transferase</keyword>
<dbReference type="PANTHER" id="PTHR24421:SF59">
    <property type="entry name" value="OXYGEN SENSOR HISTIDINE KINASE NREB"/>
    <property type="match status" value="1"/>
</dbReference>
<keyword evidence="2 6" id="KW-0418">Kinase</keyword>
<dbReference type="PANTHER" id="PTHR24421">
    <property type="entry name" value="NITRATE/NITRITE SENSOR PROTEIN NARX-RELATED"/>
    <property type="match status" value="1"/>
</dbReference>
<dbReference type="KEGG" id="plei:Q9312_10040"/>
<dbReference type="EMBL" id="CP133548">
    <property type="protein sequence ID" value="WMS85553.1"/>
    <property type="molecule type" value="Genomic_DNA"/>
</dbReference>
<feature type="transmembrane region" description="Helical" evidence="4">
    <location>
        <begin position="43"/>
        <end position="61"/>
    </location>
</feature>
<accession>A0AA51X591</accession>
<dbReference type="InterPro" id="IPR011712">
    <property type="entry name" value="Sig_transdc_His_kin_sub3_dim/P"/>
</dbReference>
<dbReference type="Gene3D" id="3.30.565.10">
    <property type="entry name" value="Histidine kinase-like ATPase, C-terminal domain"/>
    <property type="match status" value="1"/>
</dbReference>
<feature type="transmembrane region" description="Helical" evidence="4">
    <location>
        <begin position="96"/>
        <end position="129"/>
    </location>
</feature>
<evidence type="ECO:0000256" key="4">
    <source>
        <dbReference type="SAM" id="Phobius"/>
    </source>
</evidence>